<evidence type="ECO:0000313" key="9">
    <source>
        <dbReference type="Proteomes" id="UP000512167"/>
    </source>
</evidence>
<sequence length="175" mass="19751">MEGHMIRKILDMSTLDKSLLNELDDYILSLEGKKEEHLIHVLHKAQSLFGYLPQNLQLYIARKLDLPAARVNGVVTFYSFFNEKPVGKYTISVCMGTACFVKGADKVLDRVMEVTGTKKGEMSKDGLFTIKDVRCIGACGLAPVLTINDKVYGKVKPKDVDDIIRHYRSIQNDRK</sequence>
<evidence type="ECO:0000256" key="7">
    <source>
        <dbReference type="PIRSR" id="PIRSR000216-1"/>
    </source>
</evidence>
<comment type="similarity">
    <text evidence="1">Belongs to the complex I 24 kDa subunit family.</text>
</comment>
<dbReference type="InterPro" id="IPR028431">
    <property type="entry name" value="NADP_DH_HndA-like"/>
</dbReference>
<keyword evidence="3 7" id="KW-0479">Metal-binding</keyword>
<proteinExistence type="inferred from homology"/>
<dbReference type="Pfam" id="PF01257">
    <property type="entry name" value="2Fe-2S_thioredx"/>
    <property type="match status" value="1"/>
</dbReference>
<dbReference type="GO" id="GO:0016491">
    <property type="term" value="F:oxidoreductase activity"/>
    <property type="evidence" value="ECO:0007669"/>
    <property type="project" value="InterPro"/>
</dbReference>
<feature type="binding site" evidence="7">
    <location>
        <position position="135"/>
    </location>
    <ligand>
        <name>[2Fe-2S] cluster</name>
        <dbReference type="ChEBI" id="CHEBI:190135"/>
    </ligand>
</feature>
<feature type="binding site" evidence="7">
    <location>
        <position position="139"/>
    </location>
    <ligand>
        <name>[2Fe-2S] cluster</name>
        <dbReference type="ChEBI" id="CHEBI:190135"/>
    </ligand>
</feature>
<feature type="binding site" evidence="7">
    <location>
        <position position="99"/>
    </location>
    <ligand>
        <name>[2Fe-2S] cluster</name>
        <dbReference type="ChEBI" id="CHEBI:190135"/>
    </ligand>
</feature>
<dbReference type="GO" id="GO:0046872">
    <property type="term" value="F:metal ion binding"/>
    <property type="evidence" value="ECO:0007669"/>
    <property type="project" value="UniProtKB-KW"/>
</dbReference>
<feature type="binding site" evidence="7">
    <location>
        <position position="94"/>
    </location>
    <ligand>
        <name>[2Fe-2S] cluster</name>
        <dbReference type="ChEBI" id="CHEBI:190135"/>
    </ligand>
</feature>
<dbReference type="Proteomes" id="UP000512167">
    <property type="component" value="Chromosome"/>
</dbReference>
<dbReference type="CDD" id="cd03064">
    <property type="entry name" value="TRX_Fd_NuoE"/>
    <property type="match status" value="1"/>
</dbReference>
<dbReference type="GO" id="GO:0051537">
    <property type="term" value="F:2 iron, 2 sulfur cluster binding"/>
    <property type="evidence" value="ECO:0007669"/>
    <property type="project" value="UniProtKB-KW"/>
</dbReference>
<dbReference type="Gene3D" id="3.40.30.10">
    <property type="entry name" value="Glutaredoxin"/>
    <property type="match status" value="1"/>
</dbReference>
<evidence type="ECO:0000256" key="1">
    <source>
        <dbReference type="ARBA" id="ARBA00010643"/>
    </source>
</evidence>
<evidence type="ECO:0000256" key="2">
    <source>
        <dbReference type="ARBA" id="ARBA00022714"/>
    </source>
</evidence>
<dbReference type="KEGG" id="tbk:HF295_08190"/>
<keyword evidence="2 7" id="KW-0001">2Fe-2S</keyword>
<dbReference type="SUPFAM" id="SSF52833">
    <property type="entry name" value="Thioredoxin-like"/>
    <property type="match status" value="1"/>
</dbReference>
<dbReference type="Gene3D" id="1.10.10.1590">
    <property type="entry name" value="NADH-quinone oxidoreductase subunit E"/>
    <property type="match status" value="1"/>
</dbReference>
<keyword evidence="5 7" id="KW-0411">Iron-sulfur</keyword>
<protein>
    <submittedName>
        <fullName evidence="8">NAD(P)H-dependent oxidoreductase subunit E</fullName>
    </submittedName>
</protein>
<dbReference type="InterPro" id="IPR041921">
    <property type="entry name" value="NuoE_N"/>
</dbReference>
<dbReference type="PANTHER" id="PTHR43342:SF2">
    <property type="entry name" value="POTENTIAL NAD-REDUCING HYDROGENASE SUBUNIT"/>
    <property type="match status" value="1"/>
</dbReference>
<dbReference type="PANTHER" id="PTHR43342">
    <property type="entry name" value="NADH-QUINONE OXIDOREDUCTASE, E SUBUNIT"/>
    <property type="match status" value="1"/>
</dbReference>
<dbReference type="InterPro" id="IPR036249">
    <property type="entry name" value="Thioredoxin-like_sf"/>
</dbReference>
<comment type="cofactor">
    <cofactor evidence="6">
        <name>[2Fe-2S] cluster</name>
        <dbReference type="ChEBI" id="CHEBI:190135"/>
    </cofactor>
</comment>
<dbReference type="InterPro" id="IPR002023">
    <property type="entry name" value="NuoE-like"/>
</dbReference>
<evidence type="ECO:0000256" key="4">
    <source>
        <dbReference type="ARBA" id="ARBA00023004"/>
    </source>
</evidence>
<evidence type="ECO:0000313" key="8">
    <source>
        <dbReference type="EMBL" id="QLY40836.1"/>
    </source>
</evidence>
<dbReference type="PIRSF" id="PIRSF000216">
    <property type="entry name" value="NADH_DH_24kDa"/>
    <property type="match status" value="1"/>
</dbReference>
<dbReference type="EMBL" id="CP051151">
    <property type="protein sequence ID" value="QLY40836.1"/>
    <property type="molecule type" value="Genomic_DNA"/>
</dbReference>
<keyword evidence="9" id="KW-1185">Reference proteome</keyword>
<evidence type="ECO:0000256" key="3">
    <source>
        <dbReference type="ARBA" id="ARBA00022723"/>
    </source>
</evidence>
<accession>A0A7L6N3J4</accession>
<name>A0A7L6N3J4_9MOLU</name>
<comment type="cofactor">
    <cofactor evidence="7">
        <name>[2Fe-2S] cluster</name>
        <dbReference type="ChEBI" id="CHEBI:190135"/>
    </cofactor>
    <text evidence="7">Binds 1 [2Fe-2S] cluster.</text>
</comment>
<reference evidence="8 9" key="1">
    <citation type="submission" date="2020-04" db="EMBL/GenBank/DDBJ databases">
        <authorList>
            <person name="Zheng R.K."/>
            <person name="Sun C.M."/>
        </authorList>
    </citation>
    <scope>NUCLEOTIDE SEQUENCE [LARGE SCALE GENOMIC DNA]</scope>
    <source>
        <strain evidence="9">zrk29</strain>
    </source>
</reference>
<evidence type="ECO:0000256" key="6">
    <source>
        <dbReference type="ARBA" id="ARBA00034078"/>
    </source>
</evidence>
<evidence type="ECO:0000256" key="5">
    <source>
        <dbReference type="ARBA" id="ARBA00023014"/>
    </source>
</evidence>
<keyword evidence="4 7" id="KW-0408">Iron</keyword>
<dbReference type="AlphaFoldDB" id="A0A7L6N3J4"/>
<organism evidence="8 9">
    <name type="scientific">Hujiaoplasma nucleasis</name>
    <dbReference type="NCBI Taxonomy" id="2725268"/>
    <lineage>
        <taxon>Bacteria</taxon>
        <taxon>Bacillati</taxon>
        <taxon>Mycoplasmatota</taxon>
        <taxon>Mollicutes</taxon>
        <taxon>Candidatus Izemoplasmatales</taxon>
        <taxon>Hujiaoplasmataceae</taxon>
        <taxon>Hujiaoplasma</taxon>
    </lineage>
</organism>
<dbReference type="InterPro" id="IPR042128">
    <property type="entry name" value="NuoE_dom"/>
</dbReference>
<gene>
    <name evidence="8" type="ORF">HF295_08190</name>
</gene>